<organism evidence="3 4">
    <name type="scientific">Roseateles koreensis</name>
    <dbReference type="NCBI Taxonomy" id="2987526"/>
    <lineage>
        <taxon>Bacteria</taxon>
        <taxon>Pseudomonadati</taxon>
        <taxon>Pseudomonadota</taxon>
        <taxon>Betaproteobacteria</taxon>
        <taxon>Burkholderiales</taxon>
        <taxon>Sphaerotilaceae</taxon>
        <taxon>Roseateles</taxon>
    </lineage>
</organism>
<comment type="caution">
    <text evidence="3">The sequence shown here is derived from an EMBL/GenBank/DDBJ whole genome shotgun (WGS) entry which is preliminary data.</text>
</comment>
<evidence type="ECO:0000256" key="2">
    <source>
        <dbReference type="SAM" id="SignalP"/>
    </source>
</evidence>
<keyword evidence="2" id="KW-0732">Signal</keyword>
<feature type="signal peptide" evidence="2">
    <location>
        <begin position="1"/>
        <end position="31"/>
    </location>
</feature>
<evidence type="ECO:0000256" key="1">
    <source>
        <dbReference type="SAM" id="Phobius"/>
    </source>
</evidence>
<dbReference type="RefSeq" id="WP_273595022.1">
    <property type="nucleotide sequence ID" value="NZ_JAQQXS010000001.1"/>
</dbReference>
<feature type="transmembrane region" description="Helical" evidence="1">
    <location>
        <begin position="206"/>
        <end position="225"/>
    </location>
</feature>
<keyword evidence="4" id="KW-1185">Reference proteome</keyword>
<dbReference type="Proteomes" id="UP001219862">
    <property type="component" value="Unassembled WGS sequence"/>
</dbReference>
<keyword evidence="1" id="KW-0472">Membrane</keyword>
<evidence type="ECO:0000313" key="3">
    <source>
        <dbReference type="EMBL" id="MDC8783918.1"/>
    </source>
</evidence>
<evidence type="ECO:0008006" key="5">
    <source>
        <dbReference type="Google" id="ProtNLM"/>
    </source>
</evidence>
<dbReference type="EMBL" id="JAQQXS010000001">
    <property type="protein sequence ID" value="MDC8783918.1"/>
    <property type="molecule type" value="Genomic_DNA"/>
</dbReference>
<feature type="chain" id="PRO_5045606942" description="5-formyltetrahydrofolate cyclo-ligase" evidence="2">
    <location>
        <begin position="32"/>
        <end position="231"/>
    </location>
</feature>
<keyword evidence="1" id="KW-1133">Transmembrane helix</keyword>
<protein>
    <recommendedName>
        <fullName evidence="5">5-formyltetrahydrofolate cyclo-ligase</fullName>
    </recommendedName>
</protein>
<reference evidence="3 4" key="1">
    <citation type="submission" date="2022-10" db="EMBL/GenBank/DDBJ databases">
        <title>paucibacter sp. hw8 Genome sequencing.</title>
        <authorList>
            <person name="Park S."/>
        </authorList>
    </citation>
    <scope>NUCLEOTIDE SEQUENCE [LARGE SCALE GENOMIC DNA]</scope>
    <source>
        <strain evidence="4">hw8</strain>
    </source>
</reference>
<name>A0ABT5KLX6_9BURK</name>
<sequence>MLSTLPLHRRRLLIATSAKLSLLGLAGSGMAALTAGCAGAPDSATKQPPRQQIYTEKVSSLLLSRDNKNFVFIGRDHHYILDAPPQLVASLASPLHPKIKGFISSLHVDEQAQVTGRYRLTLEGELTMAERDAATALGFVPDTEHVQSLVLAGDIVGKRYMRGTLREGRQLEPLNQVYSVEITADQSRADAAAEKMLTPLTVGTDGVLLLYYIVLAPVLVPLAIVTREPRR</sequence>
<keyword evidence="1" id="KW-0812">Transmembrane</keyword>
<gene>
    <name evidence="3" type="ORF">PRZ01_01780</name>
</gene>
<evidence type="ECO:0000313" key="4">
    <source>
        <dbReference type="Proteomes" id="UP001219862"/>
    </source>
</evidence>
<proteinExistence type="predicted"/>
<accession>A0ABT5KLX6</accession>